<keyword evidence="8" id="KW-1133">Transmembrane helix</keyword>
<sequence length="924" mass="102320">MVLYRERESHGCCSEGRNEVAQCPSFRLSAAEPLPNTVSIISKLPIIAPLDVALSLSFRPEGRSTRMDLTSLSSEGAFGEAIDIVEVRTYITDDRTTLSTSQQGSAEQPRHAATDTSTTYNRVSDTARSRIGITATRNPMPGHSRVMLGRIAARTVCWCRTYLSVSYISWSVPEAWFARWSLRSPVAAMEACEPHPRPDMYGLGIRFTFYMQWFGALYFNHVGQEVLPAVRLLGLCLSMAATTALLIQISRLDSTDSETSGIPSAMAPAPLDPAGIYIVLLLSTGTYMFLVPVYLFRPVTCWNPRYTPLSWSKERQVRVFRLTEWALVVTAASTAVWFFTTHVPGLHREGRCHQYGFLFSPMPLDGNAGFLAFNAAVYLLMLLVCLCKVLWRVFCDRRVSERTRHERGDLRLPQGLIDALSRVQLLSDLTVFSVLIVAVELSIQWNEISGVNELDTVTQLVPPLMVASVMLRAVHQLISLRQGDSGADGRAAQSPCCRIFPLFGRRRPRSGSSSSTSWYEGVYRWTARYSGGRYERVWVPEWVPPLGRSYSGSTTVDTVDPCTVNSPAPRNHHVNRPSPSPSKQKKRHPTLPHPASPLISDLDHLTILRHPRDRTESIIPIRRPAMSSKEASSATKDKDKSKVHKLSLKGSSRLVAEFFQYSIHTILFQRGVYPAEDFTACASPPILIELIRRPAANGQFQRQEIWPQHAWYCRPPPRPNAAAANTSPTVSADDQVKAYIKKIMSQLDKWMVGGKISKLVIVITDKDTGEHVERWQFDVGLFLSPPSLLPCAVQISQPPPKSKSSKSASKPSPASGQQDQENASPAGAGGSAQPPPDNKTEAEIQAEIAAIFRQITASVTFLPQLSGDCTFNVLVYADADSDVPVEWGDSDAKEIANGEHVQLRGFSTANHRVDTIVSYRLGDS</sequence>
<feature type="region of interest" description="Disordered" evidence="7">
    <location>
        <begin position="96"/>
        <end position="121"/>
    </location>
</feature>
<keyword evidence="8" id="KW-0812">Transmembrane</keyword>
<feature type="region of interest" description="Disordered" evidence="7">
    <location>
        <begin position="553"/>
        <end position="598"/>
    </location>
</feature>
<comment type="caution">
    <text evidence="10">The sequence shown here is derived from an EMBL/GenBank/DDBJ whole genome shotgun (WGS) entry which is preliminary data.</text>
</comment>
<dbReference type="InterPro" id="IPR003511">
    <property type="entry name" value="HORMA_dom"/>
</dbReference>
<keyword evidence="5" id="KW-0539">Nucleus</keyword>
<evidence type="ECO:0000313" key="10">
    <source>
        <dbReference type="EMBL" id="PWI66531.1"/>
    </source>
</evidence>
<evidence type="ECO:0000313" key="11">
    <source>
        <dbReference type="Proteomes" id="UP000245956"/>
    </source>
</evidence>
<dbReference type="AlphaFoldDB" id="A0A2U3DW89"/>
<evidence type="ECO:0000256" key="5">
    <source>
        <dbReference type="ARBA" id="ARBA00023242"/>
    </source>
</evidence>
<feature type="compositionally biased region" description="Polar residues" evidence="7">
    <location>
        <begin position="97"/>
        <end position="106"/>
    </location>
</feature>
<feature type="transmembrane region" description="Helical" evidence="8">
    <location>
        <begin position="368"/>
        <end position="391"/>
    </location>
</feature>
<comment type="similarity">
    <text evidence="2">Belongs to the MAD2 family.</text>
</comment>
<name>A0A2U3DW89_PURLI</name>
<dbReference type="EMBL" id="LCWV01000024">
    <property type="protein sequence ID" value="PWI66531.1"/>
    <property type="molecule type" value="Genomic_DNA"/>
</dbReference>
<dbReference type="InterPro" id="IPR045091">
    <property type="entry name" value="Mad2-like"/>
</dbReference>
<dbReference type="GO" id="GO:0007094">
    <property type="term" value="P:mitotic spindle assembly checkpoint signaling"/>
    <property type="evidence" value="ECO:0007669"/>
    <property type="project" value="TreeGrafter"/>
</dbReference>
<evidence type="ECO:0000256" key="1">
    <source>
        <dbReference type="ARBA" id="ARBA00004123"/>
    </source>
</evidence>
<dbReference type="Gene3D" id="3.30.900.10">
    <property type="entry name" value="HORMA domain"/>
    <property type="match status" value="1"/>
</dbReference>
<evidence type="ECO:0000256" key="3">
    <source>
        <dbReference type="ARBA" id="ARBA00022618"/>
    </source>
</evidence>
<feature type="transmembrane region" description="Helical" evidence="8">
    <location>
        <begin position="317"/>
        <end position="339"/>
    </location>
</feature>
<feature type="region of interest" description="Disordered" evidence="7">
    <location>
        <begin position="616"/>
        <end position="644"/>
    </location>
</feature>
<feature type="transmembrane region" description="Helical" evidence="8">
    <location>
        <begin position="274"/>
        <end position="296"/>
    </location>
</feature>
<proteinExistence type="inferred from homology"/>
<gene>
    <name evidence="10" type="ORF">PCL_04944</name>
</gene>
<dbReference type="InterPro" id="IPR036570">
    <property type="entry name" value="HORMA_dom_sf"/>
</dbReference>
<feature type="domain" description="HORMA" evidence="9">
    <location>
        <begin position="649"/>
        <end position="917"/>
    </location>
</feature>
<dbReference type="PROSITE" id="PS50815">
    <property type="entry name" value="HORMA"/>
    <property type="match status" value="1"/>
</dbReference>
<evidence type="ECO:0000256" key="7">
    <source>
        <dbReference type="SAM" id="MobiDB-lite"/>
    </source>
</evidence>
<dbReference type="PANTHER" id="PTHR11842">
    <property type="entry name" value="MITOTIC SPINDLE ASSEMBLY CHECKPOINT PROTEIN MAD2"/>
    <property type="match status" value="1"/>
</dbReference>
<dbReference type="GO" id="GO:0051301">
    <property type="term" value="P:cell division"/>
    <property type="evidence" value="ECO:0007669"/>
    <property type="project" value="UniProtKB-KW"/>
</dbReference>
<dbReference type="Pfam" id="PF02301">
    <property type="entry name" value="HORMA"/>
    <property type="match status" value="1"/>
</dbReference>
<dbReference type="GO" id="GO:0000776">
    <property type="term" value="C:kinetochore"/>
    <property type="evidence" value="ECO:0007669"/>
    <property type="project" value="TreeGrafter"/>
</dbReference>
<keyword evidence="3" id="KW-0132">Cell division</keyword>
<comment type="subcellular location">
    <subcellularLocation>
        <location evidence="1">Nucleus</location>
    </subcellularLocation>
</comment>
<dbReference type="SUPFAM" id="SSF56019">
    <property type="entry name" value="The spindle assembly checkpoint protein mad2"/>
    <property type="match status" value="2"/>
</dbReference>
<feature type="compositionally biased region" description="Polar residues" evidence="7">
    <location>
        <begin position="553"/>
        <end position="568"/>
    </location>
</feature>
<keyword evidence="8" id="KW-0472">Membrane</keyword>
<evidence type="ECO:0000256" key="8">
    <source>
        <dbReference type="SAM" id="Phobius"/>
    </source>
</evidence>
<evidence type="ECO:0000256" key="6">
    <source>
        <dbReference type="ARBA" id="ARBA00023306"/>
    </source>
</evidence>
<reference evidence="10 11" key="1">
    <citation type="journal article" date="2016" name="Front. Microbiol.">
        <title>Genome and transcriptome sequences reveal the specific parasitism of the nematophagous Purpureocillium lilacinum 36-1.</title>
        <authorList>
            <person name="Xie J."/>
            <person name="Li S."/>
            <person name="Mo C."/>
            <person name="Xiao X."/>
            <person name="Peng D."/>
            <person name="Wang G."/>
            <person name="Xiao Y."/>
        </authorList>
    </citation>
    <scope>NUCLEOTIDE SEQUENCE [LARGE SCALE GENOMIC DNA]</scope>
    <source>
        <strain evidence="10 11">36-1</strain>
    </source>
</reference>
<organism evidence="10 11">
    <name type="scientific">Purpureocillium lilacinum</name>
    <name type="common">Paecilomyces lilacinus</name>
    <dbReference type="NCBI Taxonomy" id="33203"/>
    <lineage>
        <taxon>Eukaryota</taxon>
        <taxon>Fungi</taxon>
        <taxon>Dikarya</taxon>
        <taxon>Ascomycota</taxon>
        <taxon>Pezizomycotina</taxon>
        <taxon>Sordariomycetes</taxon>
        <taxon>Hypocreomycetidae</taxon>
        <taxon>Hypocreales</taxon>
        <taxon>Ophiocordycipitaceae</taxon>
        <taxon>Purpureocillium</taxon>
    </lineage>
</organism>
<evidence type="ECO:0000256" key="4">
    <source>
        <dbReference type="ARBA" id="ARBA00022776"/>
    </source>
</evidence>
<feature type="compositionally biased region" description="Low complexity" evidence="7">
    <location>
        <begin position="805"/>
        <end position="815"/>
    </location>
</feature>
<accession>A0A2U3DW89</accession>
<feature type="transmembrane region" description="Helical" evidence="8">
    <location>
        <begin position="232"/>
        <end position="250"/>
    </location>
</feature>
<protein>
    <recommendedName>
        <fullName evidence="9">HORMA domain-containing protein</fullName>
    </recommendedName>
</protein>
<keyword evidence="6" id="KW-0131">Cell cycle</keyword>
<dbReference type="Proteomes" id="UP000245956">
    <property type="component" value="Unassembled WGS sequence"/>
</dbReference>
<feature type="region of interest" description="Disordered" evidence="7">
    <location>
        <begin position="793"/>
        <end position="840"/>
    </location>
</feature>
<evidence type="ECO:0000259" key="9">
    <source>
        <dbReference type="PROSITE" id="PS50815"/>
    </source>
</evidence>
<keyword evidence="4" id="KW-0498">Mitosis</keyword>
<dbReference type="GO" id="GO:0005737">
    <property type="term" value="C:cytoplasm"/>
    <property type="evidence" value="ECO:0007669"/>
    <property type="project" value="TreeGrafter"/>
</dbReference>
<dbReference type="PANTHER" id="PTHR11842:SF11">
    <property type="entry name" value="MITOTIC SPINDLE ASSEMBLY CHECKPOINT PROTEIN MAD2A"/>
    <property type="match status" value="1"/>
</dbReference>
<dbReference type="GO" id="GO:0005654">
    <property type="term" value="C:nucleoplasm"/>
    <property type="evidence" value="ECO:0007669"/>
    <property type="project" value="TreeGrafter"/>
</dbReference>
<evidence type="ECO:0000256" key="2">
    <source>
        <dbReference type="ARBA" id="ARBA00010348"/>
    </source>
</evidence>